<keyword evidence="7" id="KW-1185">Reference proteome</keyword>
<dbReference type="NCBIfam" id="TIGR01675">
    <property type="entry name" value="plant-AP"/>
    <property type="match status" value="1"/>
</dbReference>
<name>A0A7N2LL61_QUELO</name>
<dbReference type="GO" id="GO:0045735">
    <property type="term" value="F:nutrient reservoir activity"/>
    <property type="evidence" value="ECO:0007669"/>
    <property type="project" value="UniProtKB-UniRule"/>
</dbReference>
<evidence type="ECO:0000256" key="4">
    <source>
        <dbReference type="ARBA" id="ARBA00023180"/>
    </source>
</evidence>
<dbReference type="EnsemblPlants" id="QL05p019190:mrna">
    <property type="protein sequence ID" value="QL05p019190:mrna"/>
    <property type="gene ID" value="QL05p019190"/>
</dbReference>
<dbReference type="EMBL" id="LRBV02000005">
    <property type="status" value="NOT_ANNOTATED_CDS"/>
    <property type="molecule type" value="Genomic_DNA"/>
</dbReference>
<sequence length="256" mass="28672">MRALPFLYLATILETTQVIPNNLHLLRPHSGLAGHNVEGIDCLSWRLAVETDNIRSWSTVPEDCESYVGNYMLGKQYREDCQVVADNAYAYAKNLTLGDDGLDIWVFDIDETTLSNLPYYAQPEVAFGAVAYNSTAFNEWEAKAIAPAVPANLDLYKKLVNLGFKIVFLTGRSETKRNATAENLKNVGYTTWEKLILKPTSEKGTTALVYKSTKRAELVAEGYRILGNMGDQWSDLFGTNVGNRTFKVPDPMYYIS</sequence>
<gene>
    <name evidence="6" type="primary">LOC115989254</name>
</gene>
<dbReference type="InterPro" id="IPR023214">
    <property type="entry name" value="HAD_sf"/>
</dbReference>
<protein>
    <recommendedName>
        <fullName evidence="8">Acid phosphatase</fullName>
    </recommendedName>
</protein>
<dbReference type="GeneID" id="115989254"/>
<evidence type="ECO:0000256" key="3">
    <source>
        <dbReference type="ARBA" id="ARBA00022761"/>
    </source>
</evidence>
<keyword evidence="2" id="KW-0732">Signal</keyword>
<dbReference type="RefSeq" id="XP_030968784.1">
    <property type="nucleotide sequence ID" value="XM_031112924.1"/>
</dbReference>
<dbReference type="Gene3D" id="3.40.50.1000">
    <property type="entry name" value="HAD superfamily/HAD-like"/>
    <property type="match status" value="1"/>
</dbReference>
<reference evidence="6" key="2">
    <citation type="submission" date="2021-01" db="UniProtKB">
        <authorList>
            <consortium name="EnsemblPlants"/>
        </authorList>
    </citation>
    <scope>IDENTIFICATION</scope>
</reference>
<organism evidence="6 7">
    <name type="scientific">Quercus lobata</name>
    <name type="common">Valley oak</name>
    <dbReference type="NCBI Taxonomy" id="97700"/>
    <lineage>
        <taxon>Eukaryota</taxon>
        <taxon>Viridiplantae</taxon>
        <taxon>Streptophyta</taxon>
        <taxon>Embryophyta</taxon>
        <taxon>Tracheophyta</taxon>
        <taxon>Spermatophyta</taxon>
        <taxon>Magnoliopsida</taxon>
        <taxon>eudicotyledons</taxon>
        <taxon>Gunneridae</taxon>
        <taxon>Pentapetalae</taxon>
        <taxon>rosids</taxon>
        <taxon>fabids</taxon>
        <taxon>Fagales</taxon>
        <taxon>Fagaceae</taxon>
        <taxon>Quercus</taxon>
    </lineage>
</organism>
<keyword evidence="4" id="KW-0325">Glycoprotein</keyword>
<dbReference type="InterPro" id="IPR036412">
    <property type="entry name" value="HAD-like_sf"/>
</dbReference>
<dbReference type="Proteomes" id="UP000594261">
    <property type="component" value="Chromosome 5"/>
</dbReference>
<dbReference type="Gramene" id="QL05p019190:mrna">
    <property type="protein sequence ID" value="QL05p019190:mrna"/>
    <property type="gene ID" value="QL05p019190"/>
</dbReference>
<evidence type="ECO:0000313" key="6">
    <source>
        <dbReference type="EnsemblPlants" id="QL05p019190:mrna"/>
    </source>
</evidence>
<evidence type="ECO:0000313" key="7">
    <source>
        <dbReference type="Proteomes" id="UP000594261"/>
    </source>
</evidence>
<reference evidence="6 7" key="1">
    <citation type="journal article" date="2016" name="G3 (Bethesda)">
        <title>First Draft Assembly and Annotation of the Genome of a California Endemic Oak Quercus lobata Nee (Fagaceae).</title>
        <authorList>
            <person name="Sork V.L."/>
            <person name="Fitz-Gibbon S.T."/>
            <person name="Puiu D."/>
            <person name="Crepeau M."/>
            <person name="Gugger P.F."/>
            <person name="Sherman R."/>
            <person name="Stevens K."/>
            <person name="Langley C.H."/>
            <person name="Pellegrini M."/>
            <person name="Salzberg S.L."/>
        </authorList>
    </citation>
    <scope>NUCLEOTIDE SEQUENCE [LARGE SCALE GENOMIC DNA]</scope>
    <source>
        <strain evidence="6 7">cv. SW786</strain>
    </source>
</reference>
<dbReference type="Pfam" id="PF03767">
    <property type="entry name" value="Acid_phosphat_B"/>
    <property type="match status" value="1"/>
</dbReference>
<comment type="function">
    <text evidence="1 5">May function as somatic storage protein during early seedling development.</text>
</comment>
<dbReference type="PANTHER" id="PTHR31284">
    <property type="entry name" value="ACID PHOSPHATASE-LIKE PROTEIN"/>
    <property type="match status" value="1"/>
</dbReference>
<dbReference type="GO" id="GO:0003993">
    <property type="term" value="F:acid phosphatase activity"/>
    <property type="evidence" value="ECO:0007669"/>
    <property type="project" value="InterPro"/>
</dbReference>
<accession>A0A7N2LL61</accession>
<dbReference type="InterPro" id="IPR014403">
    <property type="entry name" value="APS1/VSP"/>
</dbReference>
<dbReference type="OMA" id="ISYKSAQ"/>
<dbReference type="InterPro" id="IPR005519">
    <property type="entry name" value="Acid_phosphat_B-like"/>
</dbReference>
<dbReference type="SUPFAM" id="SSF56784">
    <property type="entry name" value="HAD-like"/>
    <property type="match status" value="1"/>
</dbReference>
<comment type="similarity">
    <text evidence="5">Belongs to the APS1/VSP family.</text>
</comment>
<dbReference type="CDD" id="cd07535">
    <property type="entry name" value="HAD_VSP"/>
    <property type="match status" value="1"/>
</dbReference>
<evidence type="ECO:0008006" key="8">
    <source>
        <dbReference type="Google" id="ProtNLM"/>
    </source>
</evidence>
<dbReference type="AlphaFoldDB" id="A0A7N2LL61"/>
<dbReference type="PANTHER" id="PTHR31284:SF19">
    <property type="entry name" value="VEGETATIVE STORAGE PROTEIN 1-RELATED"/>
    <property type="match status" value="1"/>
</dbReference>
<dbReference type="InParanoid" id="A0A7N2LL61"/>
<dbReference type="InterPro" id="IPR010028">
    <property type="entry name" value="Acid_phosphatase_pln"/>
</dbReference>
<evidence type="ECO:0000256" key="1">
    <source>
        <dbReference type="ARBA" id="ARBA00002410"/>
    </source>
</evidence>
<evidence type="ECO:0000256" key="5">
    <source>
        <dbReference type="PIRNR" id="PIRNR002674"/>
    </source>
</evidence>
<keyword evidence="3 5" id="KW-0758">Storage protein</keyword>
<dbReference type="KEGG" id="qlo:115989254"/>
<dbReference type="OrthoDB" id="59415at2759"/>
<evidence type="ECO:0000256" key="2">
    <source>
        <dbReference type="ARBA" id="ARBA00022729"/>
    </source>
</evidence>
<proteinExistence type="inferred from homology"/>
<dbReference type="PIRSF" id="PIRSF002674">
    <property type="entry name" value="VSP"/>
    <property type="match status" value="1"/>
</dbReference>